<feature type="compositionally biased region" description="Basic and acidic residues" evidence="1">
    <location>
        <begin position="166"/>
        <end position="176"/>
    </location>
</feature>
<reference evidence="3 4" key="1">
    <citation type="submission" date="2023-04" db="EMBL/GenBank/DDBJ databases">
        <title>Genome dynamics across the evolutionary transition to endosymbiosis.</title>
        <authorList>
            <person name="Siozios S."/>
            <person name="Nadal-Jimenez P."/>
            <person name="Azagi T."/>
            <person name="Sprong H."/>
            <person name="Frost C.L."/>
            <person name="Parratt S.R."/>
            <person name="Taylor G."/>
            <person name="Brettell L."/>
            <person name="Lew K.C."/>
            <person name="Croft L."/>
            <person name="King K.C."/>
            <person name="Brockhurst M.A."/>
            <person name="Hypsa V."/>
            <person name="Novakova E."/>
            <person name="Darby A.C."/>
            <person name="Hurst G.D.D."/>
        </authorList>
    </citation>
    <scope>NUCLEOTIDE SEQUENCE [LARGE SCALE GENOMIC DNA]</scope>
    <source>
        <strain evidence="4">aApi_AU</strain>
        <plasmid evidence="3 4">paApi_AU3</plasmid>
    </source>
</reference>
<keyword evidence="3" id="KW-0614">Plasmid</keyword>
<protein>
    <submittedName>
        <fullName evidence="3">Uncharacterized protein</fullName>
    </submittedName>
</protein>
<feature type="compositionally biased region" description="Low complexity" evidence="1">
    <location>
        <begin position="145"/>
        <end position="155"/>
    </location>
</feature>
<evidence type="ECO:0000313" key="3">
    <source>
        <dbReference type="EMBL" id="WGO82145.1"/>
    </source>
</evidence>
<dbReference type="RefSeq" id="WP_280936914.1">
    <property type="nucleotide sequence ID" value="NZ_CP123754.1"/>
</dbReference>
<keyword evidence="2" id="KW-0812">Transmembrane</keyword>
<evidence type="ECO:0000256" key="1">
    <source>
        <dbReference type="SAM" id="MobiDB-lite"/>
    </source>
</evidence>
<proteinExistence type="predicted"/>
<feature type="transmembrane region" description="Helical" evidence="2">
    <location>
        <begin position="44"/>
        <end position="65"/>
    </location>
</feature>
<name>A0ABY8P000_9GAMM</name>
<keyword evidence="2" id="KW-1133">Transmembrane helix</keyword>
<dbReference type="EMBL" id="CP123754">
    <property type="protein sequence ID" value="WGO82145.1"/>
    <property type="molecule type" value="Genomic_DNA"/>
</dbReference>
<accession>A0ABY8P000</accession>
<geneLocation type="plasmid" evidence="3 4">
    <name>paApi_AU3</name>
</geneLocation>
<feature type="transmembrane region" description="Helical" evidence="2">
    <location>
        <begin position="14"/>
        <end position="32"/>
    </location>
</feature>
<feature type="region of interest" description="Disordered" evidence="1">
    <location>
        <begin position="145"/>
        <end position="176"/>
    </location>
</feature>
<gene>
    <name evidence="3" type="ORF">QG404_00005</name>
</gene>
<keyword evidence="2" id="KW-0472">Membrane</keyword>
<evidence type="ECO:0000313" key="4">
    <source>
        <dbReference type="Proteomes" id="UP001231859"/>
    </source>
</evidence>
<evidence type="ECO:0000256" key="2">
    <source>
        <dbReference type="SAM" id="Phobius"/>
    </source>
</evidence>
<dbReference type="Proteomes" id="UP001231859">
    <property type="component" value="Plasmid paApi_AU3"/>
</dbReference>
<sequence>MLFFSKNWRNTPKAYKSLVISAFIIGNIFTLVRELIEGNEFSEVVYFAIIISAGINFFFTSAIAFPHLSGAPNNSFNSSHDFSPFNSETSSSNLFDDDITDRLETNPATGLSMSGCGSDCAGNMYGSGSYDIGGSLSSYAFDSSYDDSSLNSSSHYDNDFSTTSGFDHDDYSRRDS</sequence>
<keyword evidence="4" id="KW-1185">Reference proteome</keyword>
<organism evidence="3 4">
    <name type="scientific">Arsenophonus apicola</name>
    <dbReference type="NCBI Taxonomy" id="2879119"/>
    <lineage>
        <taxon>Bacteria</taxon>
        <taxon>Pseudomonadati</taxon>
        <taxon>Pseudomonadota</taxon>
        <taxon>Gammaproteobacteria</taxon>
        <taxon>Enterobacterales</taxon>
        <taxon>Morganellaceae</taxon>
        <taxon>Arsenophonus</taxon>
    </lineage>
</organism>